<comment type="similarity">
    <text evidence="1 11">Belongs to the thymidylate kinase family.</text>
</comment>
<comment type="function">
    <text evidence="11">Phosphorylation of dTMP to form dTDP in both de novo and salvage pathways of dTTP synthesis.</text>
</comment>
<keyword evidence="4 11" id="KW-0808">Transferase</keyword>
<comment type="catalytic activity">
    <reaction evidence="10 11">
        <text>dTMP + ATP = dTDP + ADP</text>
        <dbReference type="Rhea" id="RHEA:13517"/>
        <dbReference type="ChEBI" id="CHEBI:30616"/>
        <dbReference type="ChEBI" id="CHEBI:58369"/>
        <dbReference type="ChEBI" id="CHEBI:63528"/>
        <dbReference type="ChEBI" id="CHEBI:456216"/>
        <dbReference type="EC" id="2.7.4.9"/>
    </reaction>
</comment>
<evidence type="ECO:0000256" key="3">
    <source>
        <dbReference type="ARBA" id="ARBA00017144"/>
    </source>
</evidence>
<organism evidence="13 14">
    <name type="scientific">Rhizobium lemnae</name>
    <dbReference type="NCBI Taxonomy" id="1214924"/>
    <lineage>
        <taxon>Bacteria</taxon>
        <taxon>Pseudomonadati</taxon>
        <taxon>Pseudomonadota</taxon>
        <taxon>Alphaproteobacteria</taxon>
        <taxon>Hyphomicrobiales</taxon>
        <taxon>Rhizobiaceae</taxon>
        <taxon>Rhizobium/Agrobacterium group</taxon>
        <taxon>Rhizobium</taxon>
    </lineage>
</organism>
<evidence type="ECO:0000256" key="4">
    <source>
        <dbReference type="ARBA" id="ARBA00022679"/>
    </source>
</evidence>
<dbReference type="InterPro" id="IPR039430">
    <property type="entry name" value="Thymidylate_kin-like_dom"/>
</dbReference>
<dbReference type="InterPro" id="IPR027417">
    <property type="entry name" value="P-loop_NTPase"/>
</dbReference>
<name>A0ABV8ECN3_9HYPH</name>
<keyword evidence="14" id="KW-1185">Reference proteome</keyword>
<feature type="domain" description="Thymidylate kinase-like" evidence="12">
    <location>
        <begin position="80"/>
        <end position="193"/>
    </location>
</feature>
<evidence type="ECO:0000313" key="13">
    <source>
        <dbReference type="EMBL" id="MFC3970320.1"/>
    </source>
</evidence>
<dbReference type="CDD" id="cd01672">
    <property type="entry name" value="TMPK"/>
    <property type="match status" value="1"/>
</dbReference>
<dbReference type="EMBL" id="JBHSBD010000100">
    <property type="protein sequence ID" value="MFC3970320.1"/>
    <property type="molecule type" value="Genomic_DNA"/>
</dbReference>
<sequence>MLLSIAGIDGSGKSTQVREVLKRLSRFPLKVECAKVDFHATLSIFDLANHLRGTPDDYHPWIPPVLREFTVACDVLRYSQDKLTQLVERCDVVLWDRGPLCYRSYASAYGVTDRHVSVIYDLVAKPDLTILIDLPAEAVVERIMMRGEKPAKMDENLEFLRVVRQCYLDIARKDARCIVINGERATAAVTDDILSLCRERIPGLGVLHYQMP</sequence>
<evidence type="ECO:0000313" key="14">
    <source>
        <dbReference type="Proteomes" id="UP001595697"/>
    </source>
</evidence>
<evidence type="ECO:0000256" key="2">
    <source>
        <dbReference type="ARBA" id="ARBA00012980"/>
    </source>
</evidence>
<keyword evidence="6 11" id="KW-0547">Nucleotide-binding</keyword>
<dbReference type="Gene3D" id="3.40.50.300">
    <property type="entry name" value="P-loop containing nucleotide triphosphate hydrolases"/>
    <property type="match status" value="1"/>
</dbReference>
<feature type="binding site" evidence="11">
    <location>
        <begin position="7"/>
        <end position="14"/>
    </location>
    <ligand>
        <name>ATP</name>
        <dbReference type="ChEBI" id="CHEBI:30616"/>
    </ligand>
</feature>
<keyword evidence="5 11" id="KW-0545">Nucleotide biosynthesis</keyword>
<dbReference type="RefSeq" id="WP_247261123.1">
    <property type="nucleotide sequence ID" value="NZ_JALJQZ010000016.1"/>
</dbReference>
<gene>
    <name evidence="11" type="primary">tmk</name>
    <name evidence="13" type="ORF">ACFOVS_19725</name>
</gene>
<dbReference type="InterPro" id="IPR018094">
    <property type="entry name" value="Thymidylate_kinase"/>
</dbReference>
<proteinExistence type="inferred from homology"/>
<dbReference type="HAMAP" id="MF_00165">
    <property type="entry name" value="Thymidylate_kinase"/>
    <property type="match status" value="1"/>
</dbReference>
<dbReference type="Proteomes" id="UP001595697">
    <property type="component" value="Unassembled WGS sequence"/>
</dbReference>
<evidence type="ECO:0000256" key="10">
    <source>
        <dbReference type="ARBA" id="ARBA00048743"/>
    </source>
</evidence>
<evidence type="ECO:0000259" key="12">
    <source>
        <dbReference type="Pfam" id="PF02223"/>
    </source>
</evidence>
<dbReference type="PANTHER" id="PTHR10344:SF4">
    <property type="entry name" value="UMP-CMP KINASE 2, MITOCHONDRIAL"/>
    <property type="match status" value="1"/>
</dbReference>
<evidence type="ECO:0000256" key="9">
    <source>
        <dbReference type="ARBA" id="ARBA00029962"/>
    </source>
</evidence>
<evidence type="ECO:0000256" key="11">
    <source>
        <dbReference type="HAMAP-Rule" id="MF_00165"/>
    </source>
</evidence>
<dbReference type="GO" id="GO:0016301">
    <property type="term" value="F:kinase activity"/>
    <property type="evidence" value="ECO:0007669"/>
    <property type="project" value="UniProtKB-KW"/>
</dbReference>
<keyword evidence="7 11" id="KW-0418">Kinase</keyword>
<reference evidence="14" key="1">
    <citation type="journal article" date="2019" name="Int. J. Syst. Evol. Microbiol.">
        <title>The Global Catalogue of Microorganisms (GCM) 10K type strain sequencing project: providing services to taxonomists for standard genome sequencing and annotation.</title>
        <authorList>
            <consortium name="The Broad Institute Genomics Platform"/>
            <consortium name="The Broad Institute Genome Sequencing Center for Infectious Disease"/>
            <person name="Wu L."/>
            <person name="Ma J."/>
        </authorList>
    </citation>
    <scope>NUCLEOTIDE SEQUENCE [LARGE SCALE GENOMIC DNA]</scope>
    <source>
        <strain evidence="14">TBRC 5781</strain>
    </source>
</reference>
<dbReference type="SUPFAM" id="SSF52540">
    <property type="entry name" value="P-loop containing nucleoside triphosphate hydrolases"/>
    <property type="match status" value="1"/>
</dbReference>
<keyword evidence="8 11" id="KW-0067">ATP-binding</keyword>
<evidence type="ECO:0000256" key="1">
    <source>
        <dbReference type="ARBA" id="ARBA00009776"/>
    </source>
</evidence>
<evidence type="ECO:0000256" key="8">
    <source>
        <dbReference type="ARBA" id="ARBA00022840"/>
    </source>
</evidence>
<dbReference type="Pfam" id="PF02223">
    <property type="entry name" value="Thymidylate_kin"/>
    <property type="match status" value="1"/>
</dbReference>
<dbReference type="PANTHER" id="PTHR10344">
    <property type="entry name" value="THYMIDYLATE KINASE"/>
    <property type="match status" value="1"/>
</dbReference>
<accession>A0ABV8ECN3</accession>
<evidence type="ECO:0000256" key="7">
    <source>
        <dbReference type="ARBA" id="ARBA00022777"/>
    </source>
</evidence>
<evidence type="ECO:0000256" key="5">
    <source>
        <dbReference type="ARBA" id="ARBA00022727"/>
    </source>
</evidence>
<comment type="caution">
    <text evidence="13">The sequence shown here is derived from an EMBL/GenBank/DDBJ whole genome shotgun (WGS) entry which is preliminary data.</text>
</comment>
<evidence type="ECO:0000256" key="6">
    <source>
        <dbReference type="ARBA" id="ARBA00022741"/>
    </source>
</evidence>
<protein>
    <recommendedName>
        <fullName evidence="3 11">Thymidylate kinase</fullName>
        <ecNumber evidence="2 11">2.7.4.9</ecNumber>
    </recommendedName>
    <alternativeName>
        <fullName evidence="9 11">dTMP kinase</fullName>
    </alternativeName>
</protein>
<dbReference type="EC" id="2.7.4.9" evidence="2 11"/>